<dbReference type="AlphaFoldDB" id="A0A512NIU0"/>
<name>A0A512NIU0_9HYPH</name>
<dbReference type="Proteomes" id="UP000321058">
    <property type="component" value="Unassembled WGS sequence"/>
</dbReference>
<accession>A0A512NIU0</accession>
<sequence length="179" mass="17814">MPKQDQSDSGGNLITAIGGTAIAVGNNTSATISIENTAHGNGHASIAKGDAIVQAEATSADTGPIADATTFLFVSNADRIVVHERSVDTLDGSDATALSILRYVAIDNPGNSSHGPMVVHVQQSDNDHLSGTGAGPGNVAAVSAAADAHGDHTAVATSATAITVENQFSFVDATALVAV</sequence>
<protein>
    <submittedName>
        <fullName evidence="1">Uncharacterized protein</fullName>
    </submittedName>
</protein>
<keyword evidence="2" id="KW-1185">Reference proteome</keyword>
<organism evidence="1 2">
    <name type="scientific">Reyranella soli</name>
    <dbReference type="NCBI Taxonomy" id="1230389"/>
    <lineage>
        <taxon>Bacteria</taxon>
        <taxon>Pseudomonadati</taxon>
        <taxon>Pseudomonadota</taxon>
        <taxon>Alphaproteobacteria</taxon>
        <taxon>Hyphomicrobiales</taxon>
        <taxon>Reyranellaceae</taxon>
        <taxon>Reyranella</taxon>
    </lineage>
</organism>
<evidence type="ECO:0000313" key="2">
    <source>
        <dbReference type="Proteomes" id="UP000321058"/>
    </source>
</evidence>
<dbReference type="EMBL" id="BKAJ01000112">
    <property type="protein sequence ID" value="GEP58866.1"/>
    <property type="molecule type" value="Genomic_DNA"/>
</dbReference>
<proteinExistence type="predicted"/>
<dbReference type="RefSeq" id="WP_147154253.1">
    <property type="nucleotide sequence ID" value="NZ_BKAJ01000112.1"/>
</dbReference>
<comment type="caution">
    <text evidence="1">The sequence shown here is derived from an EMBL/GenBank/DDBJ whole genome shotgun (WGS) entry which is preliminary data.</text>
</comment>
<gene>
    <name evidence="1" type="ORF">RSO01_60320</name>
</gene>
<reference evidence="1 2" key="1">
    <citation type="submission" date="2019-07" db="EMBL/GenBank/DDBJ databases">
        <title>Whole genome shotgun sequence of Reyranella soli NBRC 108950.</title>
        <authorList>
            <person name="Hosoyama A."/>
            <person name="Uohara A."/>
            <person name="Ohji S."/>
            <person name="Ichikawa N."/>
        </authorList>
    </citation>
    <scope>NUCLEOTIDE SEQUENCE [LARGE SCALE GENOMIC DNA]</scope>
    <source>
        <strain evidence="1 2">NBRC 108950</strain>
    </source>
</reference>
<evidence type="ECO:0000313" key="1">
    <source>
        <dbReference type="EMBL" id="GEP58866.1"/>
    </source>
</evidence>